<accession>A0A061SLC3</accession>
<sequence length="216" mass="21404">AAAALRCAGAAASSEAAAELFEPIGMELRFFMHRMFLCAVSISGSSVHGVSREVLSWLQVAAAPLAPTSASPGEDSMVSLLTSVSASARLVAALANGAQMTPEAEHARGSEGAGTPAPYRTAERGSPVRPSAGEQDCLASIEPCAKAECPVEMAVVEGATASGEVGAVSEPVASALATETDVAPAGPVASSGTSSGGQEAAQQHEITPDCSVPPAS</sequence>
<reference evidence="2" key="1">
    <citation type="submission" date="2014-05" db="EMBL/GenBank/DDBJ databases">
        <title>The transcriptome of the halophilic microalga Tetraselmis sp. GSL018 isolated from the Great Salt Lake, Utah.</title>
        <authorList>
            <person name="Jinkerson R.E."/>
            <person name="D'Adamo S."/>
            <person name="Posewitz M.C."/>
        </authorList>
    </citation>
    <scope>NUCLEOTIDE SEQUENCE</scope>
    <source>
        <strain evidence="2">GSL018</strain>
    </source>
</reference>
<name>A0A061SLC3_9CHLO</name>
<dbReference type="AlphaFoldDB" id="A0A061SLC3"/>
<dbReference type="EMBL" id="GBEZ01001084">
    <property type="protein sequence ID" value="JAC83859.1"/>
    <property type="molecule type" value="Transcribed_RNA"/>
</dbReference>
<evidence type="ECO:0000313" key="2">
    <source>
        <dbReference type="EMBL" id="JAC83859.1"/>
    </source>
</evidence>
<protein>
    <submittedName>
        <fullName evidence="2">Uncharacterized protein</fullName>
    </submittedName>
</protein>
<feature type="non-terminal residue" evidence="2">
    <location>
        <position position="1"/>
    </location>
</feature>
<proteinExistence type="predicted"/>
<feature type="region of interest" description="Disordered" evidence="1">
    <location>
        <begin position="100"/>
        <end position="134"/>
    </location>
</feature>
<feature type="region of interest" description="Disordered" evidence="1">
    <location>
        <begin position="178"/>
        <end position="216"/>
    </location>
</feature>
<organism evidence="2">
    <name type="scientific">Tetraselmis sp. GSL018</name>
    <dbReference type="NCBI Taxonomy" id="582737"/>
    <lineage>
        <taxon>Eukaryota</taxon>
        <taxon>Viridiplantae</taxon>
        <taxon>Chlorophyta</taxon>
        <taxon>core chlorophytes</taxon>
        <taxon>Chlorodendrophyceae</taxon>
        <taxon>Chlorodendrales</taxon>
        <taxon>Chlorodendraceae</taxon>
        <taxon>Tetraselmis</taxon>
    </lineage>
</organism>
<evidence type="ECO:0000256" key="1">
    <source>
        <dbReference type="SAM" id="MobiDB-lite"/>
    </source>
</evidence>
<gene>
    <name evidence="2" type="ORF">TSPGSL018_2346</name>
</gene>
<feature type="compositionally biased region" description="Polar residues" evidence="1">
    <location>
        <begin position="190"/>
        <end position="205"/>
    </location>
</feature>